<evidence type="ECO:0000256" key="4">
    <source>
        <dbReference type="ARBA" id="ARBA00022692"/>
    </source>
</evidence>
<keyword evidence="3" id="KW-0813">Transport</keyword>
<feature type="transmembrane region" description="Helical" evidence="9">
    <location>
        <begin position="188"/>
        <end position="208"/>
    </location>
</feature>
<feature type="transmembrane region" description="Helical" evidence="9">
    <location>
        <begin position="50"/>
        <end position="71"/>
    </location>
</feature>
<reference evidence="10" key="2">
    <citation type="submission" date="2025-08" db="UniProtKB">
        <authorList>
            <consortium name="Ensembl"/>
        </authorList>
    </citation>
    <scope>IDENTIFICATION</scope>
</reference>
<dbReference type="OMA" id="FRCPCQV"/>
<dbReference type="RefSeq" id="XP_027704429.1">
    <property type="nucleotide sequence ID" value="XM_027848628.1"/>
</dbReference>
<reference evidence="11" key="1">
    <citation type="submission" date="2018-12" db="EMBL/GenBank/DDBJ databases">
        <authorList>
            <person name="Yazar S."/>
        </authorList>
    </citation>
    <scope>NUCLEOTIDE SEQUENCE [LARGE SCALE GENOMIC DNA]</scope>
</reference>
<dbReference type="PANTHER" id="PTHR32261:SF5">
    <property type="entry name" value="CALCIUM HOMEOSTASIS MODULATOR PROTEIN 4"/>
    <property type="match status" value="1"/>
</dbReference>
<evidence type="ECO:0000313" key="11">
    <source>
        <dbReference type="Proteomes" id="UP000314987"/>
    </source>
</evidence>
<evidence type="ECO:0000256" key="6">
    <source>
        <dbReference type="ARBA" id="ARBA00023065"/>
    </source>
</evidence>
<sequence>MMDTKITNILCSLQKNGTFINTLIAALTICGQQLFSSFTFSCPCQPGNNLYYGSAFLIIPALVLLIVGYVLSSQTWMISKESCCSCSPHLRSVNSLQRKLACLTFFSITGRALVAPLTWLAVALLTGNHYECAASEFASVEQYNVFNNFSVPKRQEILAEFPCFEQIPSDMLTVRNEVALQLRYQSQMLGWTLIAVAALVAFLSCCLARCCSPLTSLQHYYWSTHIRNERQLFEQAAEQHSRILIMQRIKELFGFMPGSEDVRQIRIPSCQDWKDISRPSVVCITDNQQGCYNFLGERLDVNFEEGKSEAIELTS</sequence>
<gene>
    <name evidence="10" type="primary">CALHM4</name>
</gene>
<keyword evidence="11" id="KW-1185">Reference proteome</keyword>
<dbReference type="GO" id="GO:0005261">
    <property type="term" value="F:monoatomic cation channel activity"/>
    <property type="evidence" value="ECO:0007669"/>
    <property type="project" value="TreeGrafter"/>
</dbReference>
<feature type="transmembrane region" description="Helical" evidence="9">
    <location>
        <begin position="20"/>
        <end position="38"/>
    </location>
</feature>
<keyword evidence="5 9" id="KW-1133">Transmembrane helix</keyword>
<dbReference type="Ensembl" id="ENSVURT00010034217.1">
    <property type="protein sequence ID" value="ENSVURP00010030049.1"/>
    <property type="gene ID" value="ENSVURG00010022981.1"/>
</dbReference>
<evidence type="ECO:0000256" key="3">
    <source>
        <dbReference type="ARBA" id="ARBA00022448"/>
    </source>
</evidence>
<protein>
    <submittedName>
        <fullName evidence="10">Calcium homeostasis modulator family member 4</fullName>
    </submittedName>
</protein>
<keyword evidence="7 9" id="KW-0472">Membrane</keyword>
<dbReference type="GO" id="GO:0005886">
    <property type="term" value="C:plasma membrane"/>
    <property type="evidence" value="ECO:0007669"/>
    <property type="project" value="TreeGrafter"/>
</dbReference>
<reference evidence="10" key="3">
    <citation type="submission" date="2025-09" db="UniProtKB">
        <authorList>
            <consortium name="Ensembl"/>
        </authorList>
    </citation>
    <scope>IDENTIFICATION</scope>
</reference>
<evidence type="ECO:0000313" key="10">
    <source>
        <dbReference type="Ensembl" id="ENSVURP00010030049.1"/>
    </source>
</evidence>
<dbReference type="STRING" id="29139.ENSVURP00010030049"/>
<accession>A0A4X2LWY1</accession>
<dbReference type="GeneTree" id="ENSGT01030000234610"/>
<dbReference type="OrthoDB" id="9827748at2759"/>
<evidence type="ECO:0000256" key="8">
    <source>
        <dbReference type="ARBA" id="ARBA00023303"/>
    </source>
</evidence>
<keyword evidence="6" id="KW-0406">Ion transport</keyword>
<evidence type="ECO:0000256" key="7">
    <source>
        <dbReference type="ARBA" id="ARBA00023136"/>
    </source>
</evidence>
<comment type="subcellular location">
    <subcellularLocation>
        <location evidence="1">Membrane</location>
        <topology evidence="1">Multi-pass membrane protein</topology>
    </subcellularLocation>
</comment>
<dbReference type="AlphaFoldDB" id="A0A4X2LWY1"/>
<keyword evidence="8" id="KW-0407">Ion channel</keyword>
<evidence type="ECO:0000256" key="1">
    <source>
        <dbReference type="ARBA" id="ARBA00004141"/>
    </source>
</evidence>
<evidence type="ECO:0000256" key="9">
    <source>
        <dbReference type="SAM" id="Phobius"/>
    </source>
</evidence>
<feature type="transmembrane region" description="Helical" evidence="9">
    <location>
        <begin position="100"/>
        <end position="121"/>
    </location>
</feature>
<dbReference type="InterPro" id="IPR029569">
    <property type="entry name" value="CALHM"/>
</dbReference>
<evidence type="ECO:0000256" key="2">
    <source>
        <dbReference type="ARBA" id="ARBA00008497"/>
    </source>
</evidence>
<dbReference type="PANTHER" id="PTHR32261">
    <property type="entry name" value="CALCIUM HOMEOSTASIS MODULATOR PROTEIN"/>
    <property type="match status" value="1"/>
</dbReference>
<dbReference type="CTD" id="221301"/>
<keyword evidence="4 9" id="KW-0812">Transmembrane</keyword>
<dbReference type="Proteomes" id="UP000314987">
    <property type="component" value="Unassembled WGS sequence"/>
</dbReference>
<evidence type="ECO:0000256" key="5">
    <source>
        <dbReference type="ARBA" id="ARBA00022989"/>
    </source>
</evidence>
<comment type="similarity">
    <text evidence="2">Belongs to the CALHM family.</text>
</comment>
<organism evidence="10 11">
    <name type="scientific">Vombatus ursinus</name>
    <name type="common">Common wombat</name>
    <dbReference type="NCBI Taxonomy" id="29139"/>
    <lineage>
        <taxon>Eukaryota</taxon>
        <taxon>Metazoa</taxon>
        <taxon>Chordata</taxon>
        <taxon>Craniata</taxon>
        <taxon>Vertebrata</taxon>
        <taxon>Euteleostomi</taxon>
        <taxon>Mammalia</taxon>
        <taxon>Metatheria</taxon>
        <taxon>Diprotodontia</taxon>
        <taxon>Vombatidae</taxon>
        <taxon>Vombatus</taxon>
    </lineage>
</organism>
<dbReference type="GeneID" id="114033176"/>
<proteinExistence type="inferred from homology"/>
<dbReference type="GO" id="GO:1904669">
    <property type="term" value="P:ATP export"/>
    <property type="evidence" value="ECO:0007669"/>
    <property type="project" value="UniProtKB-ARBA"/>
</dbReference>
<name>A0A4X2LWY1_VOMUR</name>
<dbReference type="Pfam" id="PF14798">
    <property type="entry name" value="Ca_hom_mod"/>
    <property type="match status" value="1"/>
</dbReference>